<evidence type="ECO:0000256" key="7">
    <source>
        <dbReference type="ARBA" id="ARBA00022490"/>
    </source>
</evidence>
<comment type="catalytic activity">
    <reaction evidence="1 11">
        <text>1-(5-phospho-beta-D-ribosyl)-5'-AMP + H2O = 1-(5-phospho-beta-D-ribosyl)-5-[(5-phospho-beta-D-ribosylamino)methylideneamino]imidazole-4-carboxamide</text>
        <dbReference type="Rhea" id="RHEA:20049"/>
        <dbReference type="ChEBI" id="CHEBI:15377"/>
        <dbReference type="ChEBI" id="CHEBI:58435"/>
        <dbReference type="ChEBI" id="CHEBI:59457"/>
        <dbReference type="EC" id="3.5.4.19"/>
    </reaction>
</comment>
<dbReference type="RefSeq" id="WP_115218899.1">
    <property type="nucleotide sequence ID" value="NZ_UHIA01000004.1"/>
</dbReference>
<comment type="function">
    <text evidence="11">Catalyzes the hydrolysis of the adenine ring of phosphoribosyl-AMP.</text>
</comment>
<evidence type="ECO:0000313" key="13">
    <source>
        <dbReference type="EMBL" id="SUO98024.1"/>
    </source>
</evidence>
<comment type="subcellular location">
    <subcellularLocation>
        <location evidence="11">Cytoplasm</location>
    </subcellularLocation>
</comment>
<evidence type="ECO:0000256" key="1">
    <source>
        <dbReference type="ARBA" id="ARBA00000024"/>
    </source>
</evidence>
<keyword evidence="11" id="KW-0479">Metal-binding</keyword>
<dbReference type="EC" id="3.5.4.19" evidence="11"/>
<evidence type="ECO:0000313" key="14">
    <source>
        <dbReference type="Proteomes" id="UP000254575"/>
    </source>
</evidence>
<dbReference type="Pfam" id="PF01502">
    <property type="entry name" value="PRA-CH"/>
    <property type="match status" value="1"/>
</dbReference>
<dbReference type="GO" id="GO:0004635">
    <property type="term" value="F:phosphoribosyl-AMP cyclohydrolase activity"/>
    <property type="evidence" value="ECO:0007669"/>
    <property type="project" value="UniProtKB-UniRule"/>
</dbReference>
<keyword evidence="11" id="KW-0460">Magnesium</keyword>
<gene>
    <name evidence="11" type="primary">hisI</name>
    <name evidence="13" type="ORF">NCTC10717_01763</name>
</gene>
<comment type="pathway">
    <text evidence="3 11">Amino-acid biosynthesis; L-histidine biosynthesis; L-histidine from 5-phospho-alpha-D-ribose 1-diphosphate: step 3/9.</text>
</comment>
<dbReference type="SUPFAM" id="SSF141734">
    <property type="entry name" value="HisI-like"/>
    <property type="match status" value="1"/>
</dbReference>
<evidence type="ECO:0000256" key="11">
    <source>
        <dbReference type="HAMAP-Rule" id="MF_01021"/>
    </source>
</evidence>
<dbReference type="AlphaFoldDB" id="A0A380N0J6"/>
<keyword evidence="10 11" id="KW-0368">Histidine biosynthesis</keyword>
<dbReference type="PANTHER" id="PTHR42945">
    <property type="entry name" value="HISTIDINE BIOSYNTHESIS BIFUNCTIONAL PROTEIN"/>
    <property type="match status" value="1"/>
</dbReference>
<feature type="binding site" evidence="11">
    <location>
        <position position="81"/>
    </location>
    <ligand>
        <name>Mg(2+)</name>
        <dbReference type="ChEBI" id="CHEBI:18420"/>
    </ligand>
</feature>
<dbReference type="EMBL" id="UHIA01000004">
    <property type="protein sequence ID" value="SUO98024.1"/>
    <property type="molecule type" value="Genomic_DNA"/>
</dbReference>
<organism evidence="13 14">
    <name type="scientific">Suttonella indologenes</name>
    <dbReference type="NCBI Taxonomy" id="13276"/>
    <lineage>
        <taxon>Bacteria</taxon>
        <taxon>Pseudomonadati</taxon>
        <taxon>Pseudomonadota</taxon>
        <taxon>Gammaproteobacteria</taxon>
        <taxon>Cardiobacteriales</taxon>
        <taxon>Cardiobacteriaceae</taxon>
        <taxon>Suttonella</taxon>
    </lineage>
</organism>
<dbReference type="OrthoDB" id="9795769at2"/>
<proteinExistence type="inferred from homology"/>
<dbReference type="InterPro" id="IPR038019">
    <property type="entry name" value="PRib_AMP_CycHydrolase_sf"/>
</dbReference>
<keyword evidence="9 11" id="KW-0378">Hydrolase</keyword>
<feature type="binding site" evidence="11">
    <location>
        <position position="77"/>
    </location>
    <ligand>
        <name>Mg(2+)</name>
        <dbReference type="ChEBI" id="CHEBI:18420"/>
    </ligand>
</feature>
<dbReference type="Proteomes" id="UP000254575">
    <property type="component" value="Unassembled WGS sequence"/>
</dbReference>
<feature type="domain" description="Phosphoribosyl-AMP cyclohydrolase" evidence="12">
    <location>
        <begin position="30"/>
        <end position="104"/>
    </location>
</feature>
<dbReference type="Gene3D" id="4.10.80.70">
    <property type="match status" value="1"/>
</dbReference>
<keyword evidence="14" id="KW-1185">Reference proteome</keyword>
<protein>
    <recommendedName>
        <fullName evidence="11">Phosphoribosyl-AMP cyclohydrolase</fullName>
        <shortName evidence="11">PRA-CH</shortName>
        <ecNumber evidence="11">3.5.4.19</ecNumber>
    </recommendedName>
</protein>
<evidence type="ECO:0000256" key="6">
    <source>
        <dbReference type="ARBA" id="ARBA00008299"/>
    </source>
</evidence>
<sequence length="128" mass="14546">MTDWLSEVRFNEQGLVAVSAIDADDRQLLMQAWMNAEALQATIARGEMVYYSRSRRQLWHKGETSGHTQTLIALYLDCDGDSLLAEVRQKGGIACHTGRRSCFYRQFIDGQWQECLPVLKSAEAIYGK</sequence>
<feature type="binding site" evidence="11">
    <location>
        <position position="95"/>
    </location>
    <ligand>
        <name>Zn(2+)</name>
        <dbReference type="ChEBI" id="CHEBI:29105"/>
        <note>ligand shared between dimeric partners</note>
    </ligand>
</feature>
<name>A0A380N0J6_9GAMM</name>
<comment type="cofactor">
    <cofactor evidence="11">
        <name>Mg(2+)</name>
        <dbReference type="ChEBI" id="CHEBI:18420"/>
    </cofactor>
    <text evidence="11">Binds 1 Mg(2+) ion per subunit.</text>
</comment>
<feature type="binding site" evidence="11">
    <location>
        <position position="79"/>
    </location>
    <ligand>
        <name>Mg(2+)</name>
        <dbReference type="ChEBI" id="CHEBI:18420"/>
    </ligand>
</feature>
<dbReference type="GO" id="GO:0000105">
    <property type="term" value="P:L-histidine biosynthetic process"/>
    <property type="evidence" value="ECO:0007669"/>
    <property type="project" value="UniProtKB-UniRule"/>
</dbReference>
<evidence type="ECO:0000256" key="8">
    <source>
        <dbReference type="ARBA" id="ARBA00022605"/>
    </source>
</evidence>
<feature type="binding site" evidence="11">
    <location>
        <position position="78"/>
    </location>
    <ligand>
        <name>Zn(2+)</name>
        <dbReference type="ChEBI" id="CHEBI:29105"/>
        <note>ligand shared between dimeric partners</note>
    </ligand>
</feature>
<comment type="catalytic activity">
    <reaction evidence="2">
        <text>1-(5-phospho-beta-D-ribosyl)-ATP + H2O = 1-(5-phospho-beta-D-ribosyl)-5'-AMP + diphosphate + H(+)</text>
        <dbReference type="Rhea" id="RHEA:22828"/>
        <dbReference type="ChEBI" id="CHEBI:15377"/>
        <dbReference type="ChEBI" id="CHEBI:15378"/>
        <dbReference type="ChEBI" id="CHEBI:33019"/>
        <dbReference type="ChEBI" id="CHEBI:59457"/>
        <dbReference type="ChEBI" id="CHEBI:73183"/>
        <dbReference type="EC" id="3.6.1.31"/>
    </reaction>
</comment>
<dbReference type="InterPro" id="IPR026660">
    <property type="entry name" value="PRA-CH"/>
</dbReference>
<evidence type="ECO:0000256" key="2">
    <source>
        <dbReference type="ARBA" id="ARBA00001460"/>
    </source>
</evidence>
<feature type="binding site" evidence="11">
    <location>
        <position position="102"/>
    </location>
    <ligand>
        <name>Zn(2+)</name>
        <dbReference type="ChEBI" id="CHEBI:29105"/>
        <note>ligand shared between dimeric partners</note>
    </ligand>
</feature>
<comment type="similarity">
    <text evidence="5">In the C-terminal section; belongs to the PRA-PH family.</text>
</comment>
<accession>A0A380N0J6</accession>
<comment type="subunit">
    <text evidence="11">Homodimer.</text>
</comment>
<evidence type="ECO:0000256" key="3">
    <source>
        <dbReference type="ARBA" id="ARBA00005169"/>
    </source>
</evidence>
<evidence type="ECO:0000256" key="9">
    <source>
        <dbReference type="ARBA" id="ARBA00022801"/>
    </source>
</evidence>
<comment type="pathway">
    <text evidence="4">Amino-acid biosynthesis; L-histidine biosynthesis; L-histidine from 5-phospho-alpha-D-ribose 1-diphosphate: step 2/9.</text>
</comment>
<evidence type="ECO:0000256" key="5">
    <source>
        <dbReference type="ARBA" id="ARBA00007731"/>
    </source>
</evidence>
<comment type="similarity">
    <text evidence="6">In the N-terminal section; belongs to the PRA-CH family.</text>
</comment>
<keyword evidence="8 11" id="KW-0028">Amino-acid biosynthesis</keyword>
<dbReference type="PANTHER" id="PTHR42945:SF1">
    <property type="entry name" value="HISTIDINE BIOSYNTHESIS BIFUNCTIONAL PROTEIN HIS7"/>
    <property type="match status" value="1"/>
</dbReference>
<dbReference type="UniPathway" id="UPA00031">
    <property type="reaction ID" value="UER00008"/>
</dbReference>
<evidence type="ECO:0000256" key="4">
    <source>
        <dbReference type="ARBA" id="ARBA00005204"/>
    </source>
</evidence>
<reference evidence="13 14" key="1">
    <citation type="submission" date="2018-06" db="EMBL/GenBank/DDBJ databases">
        <authorList>
            <consortium name="Pathogen Informatics"/>
            <person name="Doyle S."/>
        </authorList>
    </citation>
    <scope>NUCLEOTIDE SEQUENCE [LARGE SCALE GENOMIC DNA]</scope>
    <source>
        <strain evidence="13 14">NCTC10717</strain>
    </source>
</reference>
<dbReference type="GO" id="GO:0004636">
    <property type="term" value="F:phosphoribosyl-ATP diphosphatase activity"/>
    <property type="evidence" value="ECO:0007669"/>
    <property type="project" value="UniProtKB-EC"/>
</dbReference>
<dbReference type="InterPro" id="IPR002496">
    <property type="entry name" value="PRib_AMP_CycHydrolase_dom"/>
</dbReference>
<keyword evidence="11" id="KW-0862">Zinc</keyword>
<dbReference type="HAMAP" id="MF_01021">
    <property type="entry name" value="HisI"/>
    <property type="match status" value="1"/>
</dbReference>
<dbReference type="Gene3D" id="3.10.20.810">
    <property type="entry name" value="Phosphoribosyl-AMP cyclohydrolase"/>
    <property type="match status" value="1"/>
</dbReference>
<evidence type="ECO:0000256" key="10">
    <source>
        <dbReference type="ARBA" id="ARBA00023102"/>
    </source>
</evidence>
<dbReference type="NCBIfam" id="NF000768">
    <property type="entry name" value="PRK00051.1"/>
    <property type="match status" value="1"/>
</dbReference>
<evidence type="ECO:0000259" key="12">
    <source>
        <dbReference type="Pfam" id="PF01502"/>
    </source>
</evidence>
<dbReference type="GO" id="GO:0000287">
    <property type="term" value="F:magnesium ion binding"/>
    <property type="evidence" value="ECO:0007669"/>
    <property type="project" value="UniProtKB-UniRule"/>
</dbReference>
<comment type="similarity">
    <text evidence="11">Belongs to the PRA-CH family.</text>
</comment>
<comment type="cofactor">
    <cofactor evidence="11">
        <name>Zn(2+)</name>
        <dbReference type="ChEBI" id="CHEBI:29105"/>
    </cofactor>
    <text evidence="11">Binds 1 zinc ion per subunit.</text>
</comment>
<dbReference type="FunFam" id="3.10.20.810:FF:000001">
    <property type="entry name" value="Histidine biosynthesis bifunctional protein HisIE"/>
    <property type="match status" value="1"/>
</dbReference>
<dbReference type="GO" id="GO:0008270">
    <property type="term" value="F:zinc ion binding"/>
    <property type="evidence" value="ECO:0007669"/>
    <property type="project" value="UniProtKB-UniRule"/>
</dbReference>
<dbReference type="GO" id="GO:0005737">
    <property type="term" value="C:cytoplasm"/>
    <property type="evidence" value="ECO:0007669"/>
    <property type="project" value="UniProtKB-SubCell"/>
</dbReference>
<keyword evidence="7 11" id="KW-0963">Cytoplasm</keyword>